<evidence type="ECO:0008006" key="3">
    <source>
        <dbReference type="Google" id="ProtNLM"/>
    </source>
</evidence>
<dbReference type="EMBL" id="LAZR01000482">
    <property type="protein sequence ID" value="KKN67179.1"/>
    <property type="molecule type" value="Genomic_DNA"/>
</dbReference>
<dbReference type="Pfam" id="PF02649">
    <property type="entry name" value="GCHY-1"/>
    <property type="match status" value="1"/>
</dbReference>
<comment type="caution">
    <text evidence="2">The sequence shown here is derived from an EMBL/GenBank/DDBJ whole genome shotgun (WGS) entry which is preliminary data.</text>
</comment>
<sequence length="306" mass="34140">MQTNMPDIADTAPALQTGKLDWVGMGEIELPFIFESRDLSPVTVNAKARAFVNLHKEDAKGIHMSRLFLALDLLSTEQQVNPQTIAQALDTFITSHEGLSDKAQIEFKFELPLRRKSLLSGKAGWKSYPVVLTSTIENNIISYELTVDVTYSSTCPCSAALARQLIQNAFNEKFNQETLSQKDVHEWLGTTQGIVATPHSQRSIANVKVKLDSNIQEFDVVTLINTLEAELKTPVQAAVKREDEQEFARLNGQNLMFCEDAARKIKALLEDGNYSDYWLQINHYESLHAHDAVAIAVKGIESGYKA</sequence>
<evidence type="ECO:0000313" key="2">
    <source>
        <dbReference type="EMBL" id="KKN67179.1"/>
    </source>
</evidence>
<proteinExistence type="inferred from homology"/>
<dbReference type="AlphaFoldDB" id="A0A0F9SJG6"/>
<dbReference type="PANTHER" id="PTHR36445">
    <property type="entry name" value="GTP CYCLOHYDROLASE MPTA"/>
    <property type="match status" value="1"/>
</dbReference>
<protein>
    <recommendedName>
        <fullName evidence="3">GTP cyclohydrolase I</fullName>
    </recommendedName>
</protein>
<dbReference type="InterPro" id="IPR022838">
    <property type="entry name" value="GTP_cyclohydrolase_FolE2"/>
</dbReference>
<dbReference type="HAMAP" id="MF_01527_B">
    <property type="entry name" value="GTP_cyclohydrol_B"/>
    <property type="match status" value="1"/>
</dbReference>
<evidence type="ECO:0000256" key="1">
    <source>
        <dbReference type="ARBA" id="ARBA00022801"/>
    </source>
</evidence>
<dbReference type="GO" id="GO:0003934">
    <property type="term" value="F:GTP cyclohydrolase I activity"/>
    <property type="evidence" value="ECO:0007669"/>
    <property type="project" value="InterPro"/>
</dbReference>
<dbReference type="PANTHER" id="PTHR36445:SF1">
    <property type="entry name" value="GTP CYCLOHYDROLASE MPTA"/>
    <property type="match status" value="1"/>
</dbReference>
<organism evidence="2">
    <name type="scientific">marine sediment metagenome</name>
    <dbReference type="NCBI Taxonomy" id="412755"/>
    <lineage>
        <taxon>unclassified sequences</taxon>
        <taxon>metagenomes</taxon>
        <taxon>ecological metagenomes</taxon>
    </lineage>
</organism>
<accession>A0A0F9SJG6</accession>
<dbReference type="NCBIfam" id="NF010200">
    <property type="entry name" value="PRK13674.1-1"/>
    <property type="match status" value="1"/>
</dbReference>
<name>A0A0F9SJG6_9ZZZZ</name>
<keyword evidence="1" id="KW-0378">Hydrolase</keyword>
<dbReference type="InterPro" id="IPR003801">
    <property type="entry name" value="GTP_cyclohydrolase_FolE2/MptA"/>
</dbReference>
<dbReference type="Gene3D" id="3.10.270.10">
    <property type="entry name" value="Urate Oxidase"/>
    <property type="match status" value="1"/>
</dbReference>
<gene>
    <name evidence="2" type="ORF">LCGC14_0464320</name>
</gene>
<reference evidence="2" key="1">
    <citation type="journal article" date="2015" name="Nature">
        <title>Complex archaea that bridge the gap between prokaryotes and eukaryotes.</title>
        <authorList>
            <person name="Spang A."/>
            <person name="Saw J.H."/>
            <person name="Jorgensen S.L."/>
            <person name="Zaremba-Niedzwiedzka K."/>
            <person name="Martijn J."/>
            <person name="Lind A.E."/>
            <person name="van Eijk R."/>
            <person name="Schleper C."/>
            <person name="Guy L."/>
            <person name="Ettema T.J."/>
        </authorList>
    </citation>
    <scope>NUCLEOTIDE SEQUENCE</scope>
</reference>